<evidence type="ECO:0000259" key="2">
    <source>
        <dbReference type="Pfam" id="PF13421"/>
    </source>
</evidence>
<accession>A0A9D9HMR5</accession>
<feature type="domain" description="SPFH" evidence="2">
    <location>
        <begin position="19"/>
        <end position="217"/>
    </location>
</feature>
<dbReference type="InterPro" id="IPR025874">
    <property type="entry name" value="DZR"/>
</dbReference>
<dbReference type="CDD" id="cd03408">
    <property type="entry name" value="SPFH_like_u1"/>
    <property type="match status" value="1"/>
</dbReference>
<dbReference type="PANTHER" id="PTHR37826">
    <property type="entry name" value="FLOTILLIN BAND_7_5 DOMAIN PROTEIN"/>
    <property type="match status" value="1"/>
</dbReference>
<evidence type="ECO:0000313" key="3">
    <source>
        <dbReference type="EMBL" id="MBO8456701.1"/>
    </source>
</evidence>
<evidence type="ECO:0000259" key="1">
    <source>
        <dbReference type="Pfam" id="PF12773"/>
    </source>
</evidence>
<dbReference type="InterPro" id="IPR033880">
    <property type="entry name" value="SPFH_YdjI"/>
</dbReference>
<dbReference type="Pfam" id="PF12773">
    <property type="entry name" value="DZR"/>
    <property type="match status" value="1"/>
</dbReference>
<dbReference type="PANTHER" id="PTHR37826:SF2">
    <property type="entry name" value="ZINC-RIBBON DOMAIN-CONTAINING PROTEIN"/>
    <property type="match status" value="1"/>
</dbReference>
<dbReference type="Pfam" id="PF13421">
    <property type="entry name" value="Band_7_1"/>
    <property type="match status" value="1"/>
</dbReference>
<sequence length="393" mass="42479">MTFIDVVEWNSDSSEIFAWKFPHTNLSTATQLIVHESQEAVFFSKGQILGKFGPGKHKLTTENLPLLRSLFGIPFGGKNPFTAEVWFVNRTAPLTIDWKTTTMRFMDPDYGQMIPLVASGRYGLKVVDAERFLVQLVGTMSEFTSYELTDHFMGPLIAKTNSSIVSFMSANRVGINKIVAHLDELSKFIGQPMSEFWESYGFSLTGFYITSVDLDTESPEGQKISEALSERSAQGIAGYTWQQKQTFGIANNAVNQFGGGSGEMGLMGVAMMANAFSGGGGGMGAAIMTPPGQNQYTMQNGGAPAQGNTRVEVFCSNCAKKYPSTSRFCPHCGNPYNPCPVCGADNSDKAKRCVSCGAQLQNSQIPSGNSCSKCGTAVQPGLKFCPTCGNKLM</sequence>
<proteinExistence type="predicted"/>
<evidence type="ECO:0000313" key="4">
    <source>
        <dbReference type="Proteomes" id="UP000823638"/>
    </source>
</evidence>
<protein>
    <submittedName>
        <fullName evidence="3">SPFH domain-containing protein</fullName>
    </submittedName>
</protein>
<name>A0A9D9HMR5_9SPIR</name>
<comment type="caution">
    <text evidence="3">The sequence shown here is derived from an EMBL/GenBank/DDBJ whole genome shotgun (WGS) entry which is preliminary data.</text>
</comment>
<dbReference type="AlphaFoldDB" id="A0A9D9HMR5"/>
<organism evidence="3 4">
    <name type="scientific">Candidatus Gallitreponema excrementavium</name>
    <dbReference type="NCBI Taxonomy" id="2840840"/>
    <lineage>
        <taxon>Bacteria</taxon>
        <taxon>Pseudomonadati</taxon>
        <taxon>Spirochaetota</taxon>
        <taxon>Spirochaetia</taxon>
        <taxon>Spirochaetales</taxon>
        <taxon>Candidatus Gallitreponema</taxon>
    </lineage>
</organism>
<feature type="domain" description="DZANK-type" evidence="1">
    <location>
        <begin position="339"/>
        <end position="389"/>
    </location>
</feature>
<reference evidence="3" key="1">
    <citation type="submission" date="2020-10" db="EMBL/GenBank/DDBJ databases">
        <authorList>
            <person name="Gilroy R."/>
        </authorList>
    </citation>
    <scope>NUCLEOTIDE SEQUENCE</scope>
    <source>
        <strain evidence="3">10532</strain>
    </source>
</reference>
<dbReference type="EMBL" id="JADIMM010000014">
    <property type="protein sequence ID" value="MBO8456701.1"/>
    <property type="molecule type" value="Genomic_DNA"/>
</dbReference>
<gene>
    <name evidence="3" type="ORF">IAA81_00545</name>
</gene>
<dbReference type="Proteomes" id="UP000823638">
    <property type="component" value="Unassembled WGS sequence"/>
</dbReference>
<reference evidence="3" key="2">
    <citation type="journal article" date="2021" name="PeerJ">
        <title>Extensive microbial diversity within the chicken gut microbiome revealed by metagenomics and culture.</title>
        <authorList>
            <person name="Gilroy R."/>
            <person name="Ravi A."/>
            <person name="Getino M."/>
            <person name="Pursley I."/>
            <person name="Horton D.L."/>
            <person name="Alikhan N.F."/>
            <person name="Baker D."/>
            <person name="Gharbi K."/>
            <person name="Hall N."/>
            <person name="Watson M."/>
            <person name="Adriaenssens E.M."/>
            <person name="Foster-Nyarko E."/>
            <person name="Jarju S."/>
            <person name="Secka A."/>
            <person name="Antonio M."/>
            <person name="Oren A."/>
            <person name="Chaudhuri R.R."/>
            <person name="La Ragione R."/>
            <person name="Hildebrand F."/>
            <person name="Pallen M.J."/>
        </authorList>
    </citation>
    <scope>NUCLEOTIDE SEQUENCE</scope>
    <source>
        <strain evidence="3">10532</strain>
    </source>
</reference>